<evidence type="ECO:0000313" key="2">
    <source>
        <dbReference type="Proteomes" id="UP000023555"/>
    </source>
</evidence>
<dbReference type="AlphaFoldDB" id="W7RG01"/>
<dbReference type="EMBL" id="AYKQ01000048">
    <property type="protein sequence ID" value="EWH30812.1"/>
    <property type="molecule type" value="Genomic_DNA"/>
</dbReference>
<accession>W7RG01</accession>
<comment type="caution">
    <text evidence="1">The sequence shown here is derived from an EMBL/GenBank/DDBJ whole genome shotgun (WGS) entry which is preliminary data.</text>
</comment>
<name>W7RG01_LYSSH</name>
<dbReference type="Proteomes" id="UP000023555">
    <property type="component" value="Unassembled WGS sequence"/>
</dbReference>
<dbReference type="HOGENOM" id="CLU_2601823_0_0_9"/>
<protein>
    <submittedName>
        <fullName evidence="1">Uncharacterized protein</fullName>
    </submittedName>
</protein>
<gene>
    <name evidence="1" type="ORF">P799_23165</name>
</gene>
<reference evidence="1 2" key="1">
    <citation type="journal article" date="2015" name="Stand. Genomic Sci.">
        <title>Genome sequence and description of the mosquitocidal and heavy metal tolerant strain Lysinibacillus sphaericus CBAM5.</title>
        <authorList>
            <person name="Pena-Montenegro T.D."/>
            <person name="Lozano L."/>
            <person name="Dussan J."/>
        </authorList>
    </citation>
    <scope>NUCLEOTIDE SEQUENCE [LARGE SCALE GENOMIC DNA]</scope>
    <source>
        <strain evidence="1">CBAM5</strain>
    </source>
</reference>
<organism evidence="1 2">
    <name type="scientific">Lysinibacillus sphaericus CBAM5</name>
    <dbReference type="NCBI Taxonomy" id="1400869"/>
    <lineage>
        <taxon>Bacteria</taxon>
        <taxon>Bacillati</taxon>
        <taxon>Bacillota</taxon>
        <taxon>Bacilli</taxon>
        <taxon>Bacillales</taxon>
        <taxon>Bacillaceae</taxon>
        <taxon>Lysinibacillus</taxon>
    </lineage>
</organism>
<evidence type="ECO:0000313" key="1">
    <source>
        <dbReference type="EMBL" id="EWH30812.1"/>
    </source>
</evidence>
<proteinExistence type="predicted"/>
<sequence>MVLWHWQKAIRSGTCLYRIRTAIHSLHEIAKKAVWEYYTGRKNEAEKYLQEISEKYFVVIEKLKALNEILLDGKKQYIH</sequence>